<evidence type="ECO:0000313" key="1">
    <source>
        <dbReference type="EMBL" id="CAB3802257.1"/>
    </source>
</evidence>
<dbReference type="EMBL" id="CADIKM010000047">
    <property type="protein sequence ID" value="CAB3802257.1"/>
    <property type="molecule type" value="Genomic_DNA"/>
</dbReference>
<dbReference type="Proteomes" id="UP000494115">
    <property type="component" value="Unassembled WGS sequence"/>
</dbReference>
<protein>
    <submittedName>
        <fullName evidence="1">Uncharacterized protein</fullName>
    </submittedName>
</protein>
<organism evidence="1 2">
    <name type="scientific">Pararobbsia alpina</name>
    <dbReference type="NCBI Taxonomy" id="621374"/>
    <lineage>
        <taxon>Bacteria</taxon>
        <taxon>Pseudomonadati</taxon>
        <taxon>Pseudomonadota</taxon>
        <taxon>Betaproteobacteria</taxon>
        <taxon>Burkholderiales</taxon>
        <taxon>Burkholderiaceae</taxon>
        <taxon>Pararobbsia</taxon>
    </lineage>
</organism>
<keyword evidence="2" id="KW-1185">Reference proteome</keyword>
<reference evidence="1 2" key="1">
    <citation type="submission" date="2020-04" db="EMBL/GenBank/DDBJ databases">
        <authorList>
            <person name="De Canck E."/>
        </authorList>
    </citation>
    <scope>NUCLEOTIDE SEQUENCE [LARGE SCALE GENOMIC DNA]</scope>
    <source>
        <strain evidence="1 2">LMG 28138</strain>
    </source>
</reference>
<accession>A0A6S7CZZ6</accession>
<sequence>MKSMSTSSIPVPAKTSWLSKLRAMALEALELHLRTCELLLEASRRPQR</sequence>
<name>A0A6S7CZZ6_9BURK</name>
<evidence type="ECO:0000313" key="2">
    <source>
        <dbReference type="Proteomes" id="UP000494115"/>
    </source>
</evidence>
<proteinExistence type="predicted"/>
<dbReference type="AlphaFoldDB" id="A0A6S7CZZ6"/>
<dbReference type="RefSeq" id="WP_175107734.1">
    <property type="nucleotide sequence ID" value="NZ_CADIKM010000047.1"/>
</dbReference>
<gene>
    <name evidence="1" type="ORF">LMG28138_05160</name>
</gene>